<dbReference type="PROSITE" id="PS00198">
    <property type="entry name" value="4FE4S_FER_1"/>
    <property type="match status" value="1"/>
</dbReference>
<dbReference type="Pfam" id="PF01568">
    <property type="entry name" value="Molydop_binding"/>
    <property type="match status" value="1"/>
</dbReference>
<keyword evidence="8" id="KW-0560">Oxidoreductase</keyword>
<comment type="cofactor">
    <cofactor evidence="1">
        <name>Mo-bis(molybdopterin guanine dinucleotide)</name>
        <dbReference type="ChEBI" id="CHEBI:60539"/>
    </cofactor>
</comment>
<evidence type="ECO:0000256" key="4">
    <source>
        <dbReference type="ARBA" id="ARBA00022485"/>
    </source>
</evidence>
<dbReference type="PROSITE" id="PS00490">
    <property type="entry name" value="MOLYBDOPTERIN_PROK_2"/>
    <property type="match status" value="1"/>
</dbReference>
<dbReference type="InterPro" id="IPR006963">
    <property type="entry name" value="Mopterin_OxRdtase_4Fe-4S_dom"/>
</dbReference>
<dbReference type="InterPro" id="IPR006655">
    <property type="entry name" value="Mopterin_OxRdtase_prok_CS"/>
</dbReference>
<dbReference type="SUPFAM" id="SSF53706">
    <property type="entry name" value="Formate dehydrogenase/DMSO reductase, domains 1-3"/>
    <property type="match status" value="1"/>
</dbReference>
<comment type="cofactor">
    <cofactor evidence="11">
        <name>[2Fe-2S] cluster</name>
        <dbReference type="ChEBI" id="CHEBI:190135"/>
    </cofactor>
</comment>
<evidence type="ECO:0000256" key="8">
    <source>
        <dbReference type="ARBA" id="ARBA00023002"/>
    </source>
</evidence>
<dbReference type="GO" id="GO:0043546">
    <property type="term" value="F:molybdopterin cofactor binding"/>
    <property type="evidence" value="ECO:0007669"/>
    <property type="project" value="InterPro"/>
</dbReference>
<dbReference type="Pfam" id="PF12838">
    <property type="entry name" value="Fer4_7"/>
    <property type="match status" value="1"/>
</dbReference>
<feature type="domain" description="4Fe-4S ferredoxin-type" evidence="13">
    <location>
        <begin position="147"/>
        <end position="176"/>
    </location>
</feature>
<keyword evidence="4" id="KW-0004">4Fe-4S</keyword>
<keyword evidence="10" id="KW-0411">Iron-sulfur</keyword>
<feature type="domain" description="4Fe-4S Mo/W bis-MGD-type" evidence="14">
    <location>
        <begin position="226"/>
        <end position="281"/>
    </location>
</feature>
<dbReference type="FunFam" id="3.30.70.20:FF:000035">
    <property type="entry name" value="Iron hydrogenase 1"/>
    <property type="match status" value="1"/>
</dbReference>
<dbReference type="InterPro" id="IPR006478">
    <property type="entry name" value="Formate_DH_asu"/>
</dbReference>
<feature type="domain" description="2Fe-2S ferredoxin-type" evidence="12">
    <location>
        <begin position="15"/>
        <end position="93"/>
    </location>
</feature>
<evidence type="ECO:0000256" key="5">
    <source>
        <dbReference type="ARBA" id="ARBA00022505"/>
    </source>
</evidence>
<evidence type="ECO:0000256" key="6">
    <source>
        <dbReference type="ARBA" id="ARBA00022723"/>
    </source>
</evidence>
<keyword evidence="7" id="KW-0677">Repeat</keyword>
<dbReference type="PROSITE" id="PS00641">
    <property type="entry name" value="COMPLEX1_75K_1"/>
    <property type="match status" value="1"/>
</dbReference>
<reference evidence="15 16" key="1">
    <citation type="submission" date="2019-09" db="EMBL/GenBank/DDBJ databases">
        <title>H2 Metabolism Revealed by Metagenomic Analysis in Subglacial Sediment of East Antarctica.</title>
        <authorList>
            <person name="Yang Z."/>
            <person name="Zhang Y."/>
            <person name="Lv Y."/>
            <person name="Yan W."/>
            <person name="Xiao X."/>
            <person name="Sun B."/>
            <person name="Ma H."/>
        </authorList>
    </citation>
    <scope>NUCLEOTIDE SEQUENCE [LARGE SCALE GENOMIC DNA]</scope>
    <source>
        <strain evidence="15">Bin2_2</strain>
    </source>
</reference>
<dbReference type="FunFam" id="3.40.228.10:FF:000002">
    <property type="entry name" value="Formate dehydrogenase subunit alpha"/>
    <property type="match status" value="1"/>
</dbReference>
<dbReference type="NCBIfam" id="TIGR01591">
    <property type="entry name" value="Fdh-alpha"/>
    <property type="match status" value="1"/>
</dbReference>
<dbReference type="InterPro" id="IPR041924">
    <property type="entry name" value="Formate_Dh-H_N"/>
</dbReference>
<protein>
    <submittedName>
        <fullName evidence="15">Formate dehydrogenase subunit alpha</fullName>
    </submittedName>
</protein>
<sequence length="941" mass="103051">MNAITQNEMAQLEAPIVTFQLNGAEVTGRANETLIQIAKREGIDIPHLCYKEGMETAGNCRACMVEINGERVLAPSCCRTPSAGMKVQTNSERAVASQKMVLELLLSDMPETAYTRNNEVDQWAKKLSVGKPRFEAREQVRQDNSHPAITVNLDACIQCTRCLRACRDEQVNDVIGLAFRGDQAKIVFDMDDPMGASTCVACGECVQACPTGALMPAREVALQVPDKQVDSVCPYCGVGCQLTYNVKDNRILYVEGRDGPANHARLCVKGRYGFDYANHPQRLTKPLIRRTDAPKRGNFTMDPEHVMDVFREASWEEALNLAGDKFRQIRDQYGKKSLVGFGSAKGSNEEAYLFQKLVRTGFGSNNVDHCTRLCHASSVAALLEGIGSGAVSNPVMDVTKAEVVIVIGANPTVNHPVAATWIKNAVKNGTKLVVCDPRRSEMARIAHRFLQFKPDTDVALLNAMMHVIVTENLVNKDFIASRTIGFDELRKNVEGYSPETMAPICGIDADTIRHVARLYASSKASMILWGMGVSQHVHGTDNVRCLIALALMTGQIGRPGTGLHPLRGQNNVQGASDAGLIPMMYPDYQHVSDPQTRARFEAAWNLPAGTLDDKPGLTVVEVMHAIKKGEVRGMYVMGENPAMSDPDANHARESLAALDHLVVQDIFLTETAYLADVILPASAFPEKTGTFTNTDRLVQMGRQAINPPGDAKQDLWIIQQIAARLGVDWNYTHVSEVFDEMRRTMPSIGGITWDRLEREHAVTYPCSAEGDPGQPVVFVDDFPRETGRARFVPADIIPADERPDAEYPMVLITGRQLEHWHTGSMTRRATVLDAIEPDPVALMHPLDLDAMGGKPGDVVTIESRRGSVSLYARADDSSPRGAIFVPFCYYEAAINKLTNAALDPYGKIPEFKYCAIRVSPGGAAPVQSSYGGGQALERIAV</sequence>
<dbReference type="Gene3D" id="3.10.20.740">
    <property type="match status" value="1"/>
</dbReference>
<dbReference type="PROSITE" id="PS51085">
    <property type="entry name" value="2FE2S_FER_2"/>
    <property type="match status" value="1"/>
</dbReference>
<evidence type="ECO:0000256" key="7">
    <source>
        <dbReference type="ARBA" id="ARBA00022737"/>
    </source>
</evidence>
<dbReference type="InterPro" id="IPR050123">
    <property type="entry name" value="Prok_molybdopt-oxidoreductase"/>
</dbReference>
<evidence type="ECO:0000256" key="10">
    <source>
        <dbReference type="ARBA" id="ARBA00023014"/>
    </source>
</evidence>
<evidence type="ECO:0000256" key="1">
    <source>
        <dbReference type="ARBA" id="ARBA00001942"/>
    </source>
</evidence>
<dbReference type="AlphaFoldDB" id="A0A7C9NTC5"/>
<dbReference type="GO" id="GO:1990204">
    <property type="term" value="C:oxidoreductase complex"/>
    <property type="evidence" value="ECO:0007669"/>
    <property type="project" value="UniProtKB-ARBA"/>
</dbReference>
<dbReference type="SMART" id="SM00926">
    <property type="entry name" value="Molybdop_Fe4S4"/>
    <property type="match status" value="1"/>
</dbReference>
<dbReference type="SUPFAM" id="SSF54862">
    <property type="entry name" value="4Fe-4S ferredoxins"/>
    <property type="match status" value="1"/>
</dbReference>
<proteinExistence type="inferred from homology"/>
<dbReference type="Gene3D" id="3.40.50.740">
    <property type="match status" value="1"/>
</dbReference>
<dbReference type="InterPro" id="IPR006657">
    <property type="entry name" value="MoPterin_dinucl-bd_dom"/>
</dbReference>
<comment type="cofactor">
    <cofactor evidence="2">
        <name>[4Fe-4S] cluster</name>
        <dbReference type="ChEBI" id="CHEBI:49883"/>
    </cofactor>
</comment>
<feature type="domain" description="4Fe-4S ferredoxin-type" evidence="13">
    <location>
        <begin position="190"/>
        <end position="219"/>
    </location>
</feature>
<evidence type="ECO:0000259" key="12">
    <source>
        <dbReference type="PROSITE" id="PS51085"/>
    </source>
</evidence>
<dbReference type="PROSITE" id="PS51379">
    <property type="entry name" value="4FE4S_FER_2"/>
    <property type="match status" value="2"/>
</dbReference>
<dbReference type="Gene3D" id="2.20.25.90">
    <property type="entry name" value="ADC-like domains"/>
    <property type="match status" value="1"/>
</dbReference>
<name>A0A7C9NTC5_9PROT</name>
<dbReference type="InterPro" id="IPR036010">
    <property type="entry name" value="2Fe-2S_ferredoxin-like_sf"/>
</dbReference>
<dbReference type="PROSITE" id="PS51669">
    <property type="entry name" value="4FE4S_MOW_BIS_MGD"/>
    <property type="match status" value="1"/>
</dbReference>
<dbReference type="InterPro" id="IPR001041">
    <property type="entry name" value="2Fe-2S_ferredoxin-type"/>
</dbReference>
<dbReference type="Pfam" id="PF00384">
    <property type="entry name" value="Molybdopterin"/>
    <property type="match status" value="1"/>
</dbReference>
<evidence type="ECO:0000259" key="14">
    <source>
        <dbReference type="PROSITE" id="PS51669"/>
    </source>
</evidence>
<evidence type="ECO:0000256" key="3">
    <source>
        <dbReference type="ARBA" id="ARBA00007023"/>
    </source>
</evidence>
<dbReference type="PANTHER" id="PTHR43105:SF14">
    <property type="entry name" value="FORMATE DEHYDROGENASE H"/>
    <property type="match status" value="1"/>
</dbReference>
<comment type="caution">
    <text evidence="15">The sequence shown here is derived from an EMBL/GenBank/DDBJ whole genome shotgun (WGS) entry which is preliminary data.</text>
</comment>
<dbReference type="Gene3D" id="2.40.40.20">
    <property type="match status" value="1"/>
</dbReference>
<dbReference type="InterPro" id="IPR006656">
    <property type="entry name" value="Mopterin_OxRdtase"/>
</dbReference>
<dbReference type="GO" id="GO:0008863">
    <property type="term" value="F:formate dehydrogenase (NAD+) activity"/>
    <property type="evidence" value="ECO:0007669"/>
    <property type="project" value="InterPro"/>
</dbReference>
<dbReference type="CDD" id="cd02753">
    <property type="entry name" value="MopB_Formate-Dh-H"/>
    <property type="match status" value="1"/>
</dbReference>
<dbReference type="EMBL" id="JAAFGW010000028">
    <property type="protein sequence ID" value="NDP47385.1"/>
    <property type="molecule type" value="Genomic_DNA"/>
</dbReference>
<dbReference type="GO" id="GO:0051539">
    <property type="term" value="F:4 iron, 4 sulfur cluster binding"/>
    <property type="evidence" value="ECO:0007669"/>
    <property type="project" value="UniProtKB-KW"/>
</dbReference>
<evidence type="ECO:0000313" key="16">
    <source>
        <dbReference type="Proteomes" id="UP000483432"/>
    </source>
</evidence>
<dbReference type="Pfam" id="PF04879">
    <property type="entry name" value="Molybdop_Fe4S4"/>
    <property type="match status" value="1"/>
</dbReference>
<dbReference type="SUPFAM" id="SSF54292">
    <property type="entry name" value="2Fe-2S ferredoxin-like"/>
    <property type="match status" value="1"/>
</dbReference>
<dbReference type="GO" id="GO:0015942">
    <property type="term" value="P:formate metabolic process"/>
    <property type="evidence" value="ECO:0007669"/>
    <property type="project" value="InterPro"/>
</dbReference>
<dbReference type="Gene3D" id="3.30.70.20">
    <property type="match status" value="1"/>
</dbReference>
<dbReference type="GO" id="GO:0046872">
    <property type="term" value="F:metal ion binding"/>
    <property type="evidence" value="ECO:0007669"/>
    <property type="project" value="UniProtKB-KW"/>
</dbReference>
<evidence type="ECO:0000256" key="9">
    <source>
        <dbReference type="ARBA" id="ARBA00023004"/>
    </source>
</evidence>
<dbReference type="PANTHER" id="PTHR43105">
    <property type="entry name" value="RESPIRATORY NITRATE REDUCTASE"/>
    <property type="match status" value="1"/>
</dbReference>
<gene>
    <name evidence="15" type="primary">fdhF</name>
    <name evidence="15" type="ORF">GZ085_03160</name>
</gene>
<dbReference type="CDD" id="cd02790">
    <property type="entry name" value="MopB_CT_Formate-Dh_H"/>
    <property type="match status" value="1"/>
</dbReference>
<dbReference type="InterPro" id="IPR000283">
    <property type="entry name" value="NADH_UbQ_OxRdtase_75kDa_su_CS"/>
</dbReference>
<organism evidence="15 16">
    <name type="scientific">Sulfuriferula multivorans</name>
    <dbReference type="NCBI Taxonomy" id="1559896"/>
    <lineage>
        <taxon>Bacteria</taxon>
        <taxon>Pseudomonadati</taxon>
        <taxon>Pseudomonadota</taxon>
        <taxon>Betaproteobacteria</taxon>
        <taxon>Nitrosomonadales</taxon>
        <taxon>Sulfuricellaceae</taxon>
        <taxon>Sulfuriferula</taxon>
    </lineage>
</organism>
<evidence type="ECO:0000256" key="2">
    <source>
        <dbReference type="ARBA" id="ARBA00001966"/>
    </source>
</evidence>
<dbReference type="InterPro" id="IPR017900">
    <property type="entry name" value="4Fe4S_Fe_S_CS"/>
</dbReference>
<dbReference type="GO" id="GO:0008137">
    <property type="term" value="F:NADH dehydrogenase (ubiquinone) activity"/>
    <property type="evidence" value="ECO:0007669"/>
    <property type="project" value="InterPro"/>
</dbReference>
<keyword evidence="9" id="KW-0408">Iron</keyword>
<dbReference type="FunFam" id="2.20.25.90:FF:000001">
    <property type="entry name" value="Formate dehydrogenase subunit alpha"/>
    <property type="match status" value="1"/>
</dbReference>
<keyword evidence="5" id="KW-0500">Molybdenum</keyword>
<comment type="similarity">
    <text evidence="3">In the C-terminal section; belongs to the prokaryotic molybdopterin-containing oxidoreductase family.</text>
</comment>
<dbReference type="Proteomes" id="UP000483432">
    <property type="component" value="Unassembled WGS sequence"/>
</dbReference>
<dbReference type="Pfam" id="PF13510">
    <property type="entry name" value="Fer2_4"/>
    <property type="match status" value="1"/>
</dbReference>
<dbReference type="InterPro" id="IPR041925">
    <property type="entry name" value="CT_Formate-Dh_H"/>
</dbReference>
<evidence type="ECO:0000313" key="15">
    <source>
        <dbReference type="EMBL" id="NDP47385.1"/>
    </source>
</evidence>
<dbReference type="CDD" id="cd00207">
    <property type="entry name" value="fer2"/>
    <property type="match status" value="1"/>
</dbReference>
<keyword evidence="6" id="KW-0479">Metal-binding</keyword>
<dbReference type="GO" id="GO:0016020">
    <property type="term" value="C:membrane"/>
    <property type="evidence" value="ECO:0007669"/>
    <property type="project" value="InterPro"/>
</dbReference>
<dbReference type="GO" id="GO:0003954">
    <property type="term" value="F:NADH dehydrogenase activity"/>
    <property type="evidence" value="ECO:0007669"/>
    <property type="project" value="TreeGrafter"/>
</dbReference>
<dbReference type="Gene3D" id="3.40.228.10">
    <property type="entry name" value="Dimethylsulfoxide Reductase, domain 2"/>
    <property type="match status" value="1"/>
</dbReference>
<dbReference type="PIRSF" id="PIRSF036643">
    <property type="entry name" value="FDH_alpha"/>
    <property type="match status" value="1"/>
</dbReference>
<evidence type="ECO:0000256" key="11">
    <source>
        <dbReference type="ARBA" id="ARBA00034078"/>
    </source>
</evidence>
<accession>A0A7C9NTC5</accession>
<dbReference type="SUPFAM" id="SSF50692">
    <property type="entry name" value="ADC-like"/>
    <property type="match status" value="1"/>
</dbReference>
<evidence type="ECO:0000259" key="13">
    <source>
        <dbReference type="PROSITE" id="PS51379"/>
    </source>
</evidence>
<dbReference type="GO" id="GO:0042773">
    <property type="term" value="P:ATP synthesis coupled electron transport"/>
    <property type="evidence" value="ECO:0007669"/>
    <property type="project" value="InterPro"/>
</dbReference>
<dbReference type="InterPro" id="IPR017896">
    <property type="entry name" value="4Fe4S_Fe-S-bd"/>
</dbReference>
<dbReference type="InterPro" id="IPR009010">
    <property type="entry name" value="Asp_de-COase-like_dom_sf"/>
</dbReference>